<dbReference type="RefSeq" id="WP_220655698.1">
    <property type="nucleotide sequence ID" value="NZ_BAAAII010000001.1"/>
</dbReference>
<sequence length="309" mass="31265">MSTTESIEESISGVPLAEAVFDAGSAVVDGNGLGAVGGAVDTVLKIDGVVTDPIGSFAAAGVGWVIEHIPVLKEALDAVSGDEEAINAVKTVWEQKVALPLDEVSKSVKEAGAATASGFTGVDADAYRTSTAKLAVETSALAYSAKSAATGISFAGAMVIEVRNWIRDELSKFLAWTLAKMAAAAAASVPTAGSSVVAATNSVLLQGAMLGQKFARMLQKLTSKLETLAGKLSSLGNATQALRRVSAGIDGVAARATTALDNGAVINTAFRLAGDKPTFNIGAAAVDLGIAEVKAAGDTWVTNREVQAK</sequence>
<evidence type="ECO:0000313" key="1">
    <source>
        <dbReference type="EMBL" id="MDP0399376.1"/>
    </source>
</evidence>
<dbReference type="AlphaFoldDB" id="A0AA90NBQ4"/>
<keyword evidence="2" id="KW-1185">Reference proteome</keyword>
<proteinExistence type="predicted"/>
<accession>A0AA90NBQ4</accession>
<dbReference type="Proteomes" id="UP001178281">
    <property type="component" value="Unassembled WGS sequence"/>
</dbReference>
<name>A0AA90NBQ4_9ACTN</name>
<reference evidence="1" key="1">
    <citation type="submission" date="2023-08" db="EMBL/GenBank/DDBJ databases">
        <title>The draft genome of Tsukamurella strandjordii strain 050030.</title>
        <authorList>
            <person name="Zhao F."/>
            <person name="Feng Y."/>
            <person name="Zong Z."/>
        </authorList>
    </citation>
    <scope>NUCLEOTIDE SEQUENCE</scope>
    <source>
        <strain evidence="1">050030</strain>
    </source>
</reference>
<gene>
    <name evidence="1" type="ORF">Q7X28_15735</name>
</gene>
<protein>
    <submittedName>
        <fullName evidence="1">Uncharacterized protein</fullName>
    </submittedName>
</protein>
<organism evidence="1 2">
    <name type="scientific">Tsukamurella strandjordii</name>
    <dbReference type="NCBI Taxonomy" id="147577"/>
    <lineage>
        <taxon>Bacteria</taxon>
        <taxon>Bacillati</taxon>
        <taxon>Actinomycetota</taxon>
        <taxon>Actinomycetes</taxon>
        <taxon>Mycobacteriales</taxon>
        <taxon>Tsukamurellaceae</taxon>
        <taxon>Tsukamurella</taxon>
    </lineage>
</organism>
<evidence type="ECO:0000313" key="2">
    <source>
        <dbReference type="Proteomes" id="UP001178281"/>
    </source>
</evidence>
<comment type="caution">
    <text evidence="1">The sequence shown here is derived from an EMBL/GenBank/DDBJ whole genome shotgun (WGS) entry which is preliminary data.</text>
</comment>
<dbReference type="EMBL" id="JAUTIX010000006">
    <property type="protein sequence ID" value="MDP0399376.1"/>
    <property type="molecule type" value="Genomic_DNA"/>
</dbReference>